<dbReference type="Proteomes" id="UP001175000">
    <property type="component" value="Unassembled WGS sequence"/>
</dbReference>
<sequence length="218" mass="24322">MFPSLATAAQAIATAAQEVAAGAVSYAEQHHLRQRRNQALRIAKAKATALYAAASSKVSSVVEDVLPRRRLDVNKDAQRAQAVPPERSGRMLEDGDDWEVQEEEFLLVESLEEFGERVKREEEEEGEMVAARPGVEVFDDIPLEDSVDRLVRKMQALELEGDQAKGWQKLMMPTVKDDVTRGKMKRRGVRVHNAVLDGVDAMFRPTCAPTTEPDNERP</sequence>
<evidence type="ECO:0000313" key="1">
    <source>
        <dbReference type="EMBL" id="KAK0633791.1"/>
    </source>
</evidence>
<reference evidence="1" key="1">
    <citation type="submission" date="2023-06" db="EMBL/GenBank/DDBJ databases">
        <title>Genome-scale phylogeny and comparative genomics of the fungal order Sordariales.</title>
        <authorList>
            <consortium name="Lawrence Berkeley National Laboratory"/>
            <person name="Hensen N."/>
            <person name="Bonometti L."/>
            <person name="Westerberg I."/>
            <person name="Brannstrom I.O."/>
            <person name="Guillou S."/>
            <person name="Cros-Aarteil S."/>
            <person name="Calhoun S."/>
            <person name="Haridas S."/>
            <person name="Kuo A."/>
            <person name="Mondo S."/>
            <person name="Pangilinan J."/>
            <person name="Riley R."/>
            <person name="Labutti K."/>
            <person name="Andreopoulos B."/>
            <person name="Lipzen A."/>
            <person name="Chen C."/>
            <person name="Yanf M."/>
            <person name="Daum C."/>
            <person name="Ng V."/>
            <person name="Clum A."/>
            <person name="Steindorff A."/>
            <person name="Ohm R."/>
            <person name="Martin F."/>
            <person name="Silar P."/>
            <person name="Natvig D."/>
            <person name="Lalanne C."/>
            <person name="Gautier V."/>
            <person name="Ament-Velasquez S.L."/>
            <person name="Kruys A."/>
            <person name="Hutchinson M.I."/>
            <person name="Powell A.J."/>
            <person name="Barry K."/>
            <person name="Miller A.N."/>
            <person name="Grigoriev I.V."/>
            <person name="Debuchy R."/>
            <person name="Gladieux P."/>
            <person name="Thoren M.H."/>
            <person name="Johannesson H."/>
        </authorList>
    </citation>
    <scope>NUCLEOTIDE SEQUENCE</scope>
    <source>
        <strain evidence="1">CBS 606.72</strain>
    </source>
</reference>
<accession>A0AA39XHM0</accession>
<protein>
    <submittedName>
        <fullName evidence="1">Uncharacterized protein</fullName>
    </submittedName>
</protein>
<gene>
    <name evidence="1" type="ORF">B0T14DRAFT_550969</name>
</gene>
<evidence type="ECO:0000313" key="2">
    <source>
        <dbReference type="Proteomes" id="UP001175000"/>
    </source>
</evidence>
<dbReference type="AlphaFoldDB" id="A0AA39XHM0"/>
<dbReference type="EMBL" id="JAULSU010000001">
    <property type="protein sequence ID" value="KAK0633791.1"/>
    <property type="molecule type" value="Genomic_DNA"/>
</dbReference>
<keyword evidence="2" id="KW-1185">Reference proteome</keyword>
<name>A0AA39XHM0_9PEZI</name>
<comment type="caution">
    <text evidence="1">The sequence shown here is derived from an EMBL/GenBank/DDBJ whole genome shotgun (WGS) entry which is preliminary data.</text>
</comment>
<proteinExistence type="predicted"/>
<organism evidence="1 2">
    <name type="scientific">Immersiella caudata</name>
    <dbReference type="NCBI Taxonomy" id="314043"/>
    <lineage>
        <taxon>Eukaryota</taxon>
        <taxon>Fungi</taxon>
        <taxon>Dikarya</taxon>
        <taxon>Ascomycota</taxon>
        <taxon>Pezizomycotina</taxon>
        <taxon>Sordariomycetes</taxon>
        <taxon>Sordariomycetidae</taxon>
        <taxon>Sordariales</taxon>
        <taxon>Lasiosphaeriaceae</taxon>
        <taxon>Immersiella</taxon>
    </lineage>
</organism>